<evidence type="ECO:0000259" key="10">
    <source>
        <dbReference type="Pfam" id="PF15255"/>
    </source>
</evidence>
<dbReference type="Pfam" id="PF15255">
    <property type="entry name" value="CAP-ZIP_m"/>
    <property type="match status" value="1"/>
</dbReference>
<evidence type="ECO:0000256" key="6">
    <source>
        <dbReference type="ARBA" id="ARBA00022753"/>
    </source>
</evidence>
<evidence type="ECO:0000256" key="4">
    <source>
        <dbReference type="ARBA" id="ARBA00022475"/>
    </source>
</evidence>
<dbReference type="GO" id="GO:0036010">
    <property type="term" value="P:protein localization to endosome"/>
    <property type="evidence" value="ECO:0007669"/>
    <property type="project" value="TreeGrafter"/>
</dbReference>
<keyword evidence="4" id="KW-1003">Cell membrane</keyword>
<evidence type="ECO:0000256" key="8">
    <source>
        <dbReference type="ARBA" id="ARBA00038327"/>
    </source>
</evidence>
<dbReference type="GO" id="GO:0071203">
    <property type="term" value="C:WASH complex"/>
    <property type="evidence" value="ECO:0007669"/>
    <property type="project" value="TreeGrafter"/>
</dbReference>
<evidence type="ECO:0000313" key="11">
    <source>
        <dbReference type="EMBL" id="KAJ7324491.1"/>
    </source>
</evidence>
<gene>
    <name evidence="11" type="ORF">JRQ81_017511</name>
</gene>
<dbReference type="GO" id="GO:0031901">
    <property type="term" value="C:early endosome membrane"/>
    <property type="evidence" value="ECO:0007669"/>
    <property type="project" value="UniProtKB-SubCell"/>
</dbReference>
<feature type="compositionally biased region" description="Polar residues" evidence="9">
    <location>
        <begin position="374"/>
        <end position="385"/>
    </location>
</feature>
<feature type="region of interest" description="Disordered" evidence="9">
    <location>
        <begin position="279"/>
        <end position="300"/>
    </location>
</feature>
<keyword evidence="6" id="KW-0967">Endosome</keyword>
<keyword evidence="7" id="KW-0472">Membrane</keyword>
<dbReference type="GO" id="GO:0042147">
    <property type="term" value="P:retrograde transport, endosome to Golgi"/>
    <property type="evidence" value="ECO:0007669"/>
    <property type="project" value="TreeGrafter"/>
</dbReference>
<evidence type="ECO:0000256" key="7">
    <source>
        <dbReference type="ARBA" id="ARBA00023136"/>
    </source>
</evidence>
<comment type="similarity">
    <text evidence="8">Belongs to the FAM21 family.</text>
</comment>
<dbReference type="GO" id="GO:1905394">
    <property type="term" value="F:retromer complex binding"/>
    <property type="evidence" value="ECO:0007669"/>
    <property type="project" value="TreeGrafter"/>
</dbReference>
<dbReference type="AlphaFoldDB" id="A0A9Q1B096"/>
<feature type="domain" description="FAM21/CAPZIP" evidence="10">
    <location>
        <begin position="77"/>
        <end position="141"/>
    </location>
</feature>
<accession>A0A9Q1B096</accession>
<evidence type="ECO:0000256" key="2">
    <source>
        <dbReference type="ARBA" id="ARBA00004236"/>
    </source>
</evidence>
<dbReference type="EMBL" id="JAPFRF010000008">
    <property type="protein sequence ID" value="KAJ7324491.1"/>
    <property type="molecule type" value="Genomic_DNA"/>
</dbReference>
<comment type="caution">
    <text evidence="11">The sequence shown here is derived from an EMBL/GenBank/DDBJ whole genome shotgun (WGS) entry which is preliminary data.</text>
</comment>
<name>A0A9Q1B096_9SAUR</name>
<evidence type="ECO:0000256" key="5">
    <source>
        <dbReference type="ARBA" id="ARBA00022553"/>
    </source>
</evidence>
<dbReference type="GO" id="GO:1901981">
    <property type="term" value="F:phosphatidylinositol phosphate binding"/>
    <property type="evidence" value="ECO:0007669"/>
    <property type="project" value="TreeGrafter"/>
</dbReference>
<feature type="region of interest" description="Disordered" evidence="9">
    <location>
        <begin position="102"/>
        <end position="186"/>
    </location>
</feature>
<organism evidence="11 12">
    <name type="scientific">Phrynocephalus forsythii</name>
    <dbReference type="NCBI Taxonomy" id="171643"/>
    <lineage>
        <taxon>Eukaryota</taxon>
        <taxon>Metazoa</taxon>
        <taxon>Chordata</taxon>
        <taxon>Craniata</taxon>
        <taxon>Vertebrata</taxon>
        <taxon>Euteleostomi</taxon>
        <taxon>Lepidosauria</taxon>
        <taxon>Squamata</taxon>
        <taxon>Bifurcata</taxon>
        <taxon>Unidentata</taxon>
        <taxon>Episquamata</taxon>
        <taxon>Toxicofera</taxon>
        <taxon>Iguania</taxon>
        <taxon>Acrodonta</taxon>
        <taxon>Agamidae</taxon>
        <taxon>Agaminae</taxon>
        <taxon>Phrynocephalus</taxon>
    </lineage>
</organism>
<dbReference type="PANTHER" id="PTHR21669:SF38">
    <property type="entry name" value="WASH COMPLEX SUBUNIT 2A-RELATED"/>
    <property type="match status" value="1"/>
</dbReference>
<dbReference type="GO" id="GO:0005886">
    <property type="term" value="C:plasma membrane"/>
    <property type="evidence" value="ECO:0007669"/>
    <property type="project" value="UniProtKB-SubCell"/>
</dbReference>
<sequence length="407" mass="44409">MLVICYFFNFWKAVEKETIKKASTISSFKDTNKISESHPKVKREDDSSLEASENMKPSLLCPKTPVYELQGGPHSKIPCVAGSSKEMGVSFDYPVQANTLQNANKGRIKMTGKRRPPTRSARRLAAQDSSKNELNIPESPPLSPSTEGSSQQDARYPCNERRRKENAGKGKLFLPASSNNQLHEAPSPVLKSTAHLDIDDLFESNDLFSSGVSHKVSSGSKTSVETKSHVSWISADRGPSSASLTLDGATCEDLFPPAKVSKESSPGSVLKGKEDLFTTSKAVKRKDPKPPPQSEQNLPAQDIFEDDIFASEAVKLPVKAKDLEANLFDDDVDIFADLAEKPKEKSTKKKVEAKSIFDEDTDDIFSSVSQCKTSTRKASSFQTASGAKCESKTSSGFEDPLNAFEGQ</sequence>
<feature type="compositionally biased region" description="Polar residues" evidence="9">
    <location>
        <begin position="144"/>
        <end position="153"/>
    </location>
</feature>
<feature type="region of interest" description="Disordered" evidence="9">
    <location>
        <begin position="374"/>
        <end position="407"/>
    </location>
</feature>
<dbReference type="InterPro" id="IPR029341">
    <property type="entry name" value="FAM21/CAPZIP"/>
</dbReference>
<comment type="subcellular location">
    <subcellularLocation>
        <location evidence="2">Cell membrane</location>
    </subcellularLocation>
    <subcellularLocation>
        <location evidence="1">Early endosome membrane</location>
    </subcellularLocation>
</comment>
<dbReference type="PANTHER" id="PTHR21669">
    <property type="entry name" value="CAPZ-INTERACTING PROTEIN AND RELATED PROTEINS"/>
    <property type="match status" value="1"/>
</dbReference>
<keyword evidence="5" id="KW-0597">Phosphoprotein</keyword>
<feature type="compositionally biased region" description="Basic and acidic residues" evidence="9">
    <location>
        <begin position="158"/>
        <end position="168"/>
    </location>
</feature>
<proteinExistence type="inferred from homology"/>
<evidence type="ECO:0000256" key="1">
    <source>
        <dbReference type="ARBA" id="ARBA00004146"/>
    </source>
</evidence>
<keyword evidence="12" id="KW-1185">Reference proteome</keyword>
<evidence type="ECO:0000313" key="12">
    <source>
        <dbReference type="Proteomes" id="UP001142489"/>
    </source>
</evidence>
<protein>
    <recommendedName>
        <fullName evidence="10">FAM21/CAPZIP domain-containing protein</fullName>
    </recommendedName>
</protein>
<dbReference type="Proteomes" id="UP001142489">
    <property type="component" value="Unassembled WGS sequence"/>
</dbReference>
<reference evidence="11" key="1">
    <citation type="journal article" date="2023" name="DNA Res.">
        <title>Chromosome-level genome assembly of Phrynocephalus forsythii using third-generation DNA sequencing and Hi-C analysis.</title>
        <authorList>
            <person name="Qi Y."/>
            <person name="Zhao W."/>
            <person name="Zhao Y."/>
            <person name="Niu C."/>
            <person name="Cao S."/>
            <person name="Zhang Y."/>
        </authorList>
    </citation>
    <scope>NUCLEOTIDE SEQUENCE</scope>
    <source>
        <tissue evidence="11">Muscle</tissue>
    </source>
</reference>
<evidence type="ECO:0000256" key="9">
    <source>
        <dbReference type="SAM" id="MobiDB-lite"/>
    </source>
</evidence>
<feature type="compositionally biased region" description="Basic residues" evidence="9">
    <location>
        <begin position="106"/>
        <end position="122"/>
    </location>
</feature>
<evidence type="ECO:0000256" key="3">
    <source>
        <dbReference type="ARBA" id="ARBA00022448"/>
    </source>
</evidence>
<dbReference type="GO" id="GO:0005829">
    <property type="term" value="C:cytosol"/>
    <property type="evidence" value="ECO:0007669"/>
    <property type="project" value="GOC"/>
</dbReference>
<dbReference type="OrthoDB" id="751084at2759"/>
<keyword evidence="3" id="KW-0813">Transport</keyword>